<evidence type="ECO:0000256" key="2">
    <source>
        <dbReference type="ARBA" id="ARBA00004370"/>
    </source>
</evidence>
<evidence type="ECO:0000259" key="13">
    <source>
        <dbReference type="PROSITE" id="PS50885"/>
    </source>
</evidence>
<dbReference type="InterPro" id="IPR005467">
    <property type="entry name" value="His_kinase_dom"/>
</dbReference>
<evidence type="ECO:0000313" key="15">
    <source>
        <dbReference type="Proteomes" id="UP000264492"/>
    </source>
</evidence>
<evidence type="ECO:0000256" key="10">
    <source>
        <dbReference type="ARBA" id="ARBA00023136"/>
    </source>
</evidence>
<evidence type="ECO:0000256" key="1">
    <source>
        <dbReference type="ARBA" id="ARBA00000085"/>
    </source>
</evidence>
<keyword evidence="15" id="KW-1185">Reference proteome</keyword>
<keyword evidence="6 11" id="KW-0812">Transmembrane</keyword>
<dbReference type="InterPro" id="IPR003594">
    <property type="entry name" value="HATPase_dom"/>
</dbReference>
<dbReference type="InterPro" id="IPR004358">
    <property type="entry name" value="Sig_transdc_His_kin-like_C"/>
</dbReference>
<dbReference type="SMART" id="SM00388">
    <property type="entry name" value="HisKA"/>
    <property type="match status" value="1"/>
</dbReference>
<dbReference type="Proteomes" id="UP000264492">
    <property type="component" value="Unassembled WGS sequence"/>
</dbReference>
<evidence type="ECO:0000256" key="9">
    <source>
        <dbReference type="ARBA" id="ARBA00023012"/>
    </source>
</evidence>
<evidence type="ECO:0000259" key="12">
    <source>
        <dbReference type="PROSITE" id="PS50109"/>
    </source>
</evidence>
<sequence>MPQGLPRKIKLAFIAQALIGSIAITLGITLAGLIVRQVVIEQRMQREADAYWQGRAANPAHPLPITSTTAGYFVPAGTNPADAHLPEVVHGTVGPGLSSLRGDPRLLLVNRRPEGTFYLLFDPQLIDEAIVFTGLAALLLSLTTMYLISWLTYRNTKRLVTPVNRLAAAVAHWDPRDPRAASVALEHLPGEIGSEVRQLSAALRGLAERVGEFVQRERDFTRDASHELRTPLTVIRVATDLMLADPETPVRAQRSLARVQRAGRDMEAVIDAFLILAREAEIAPQSEEFPVREIVDHEVERVRPLLTGKEIELSVTDDGAPRLLAPPHVLSVMVGNLLSNAVRFTDVGRIDVRLARDRIEIRDTGIGMSAETLTRAFDPFYRADFSGEDGKGMGLSIVRRLGDRFGWPVQLSSVPGKGTLAVIRFSH</sequence>
<feature type="domain" description="HAMP" evidence="13">
    <location>
        <begin position="157"/>
        <end position="215"/>
    </location>
</feature>
<keyword evidence="10 11" id="KW-0472">Membrane</keyword>
<keyword evidence="7 14" id="KW-0418">Kinase</keyword>
<feature type="domain" description="Histidine kinase" evidence="12">
    <location>
        <begin position="223"/>
        <end position="427"/>
    </location>
</feature>
<dbReference type="SMART" id="SM00387">
    <property type="entry name" value="HATPase_c"/>
    <property type="match status" value="1"/>
</dbReference>
<evidence type="ECO:0000256" key="3">
    <source>
        <dbReference type="ARBA" id="ARBA00012438"/>
    </source>
</evidence>
<dbReference type="PANTHER" id="PTHR45436">
    <property type="entry name" value="SENSOR HISTIDINE KINASE YKOH"/>
    <property type="match status" value="1"/>
</dbReference>
<evidence type="ECO:0000256" key="8">
    <source>
        <dbReference type="ARBA" id="ARBA00022989"/>
    </source>
</evidence>
<dbReference type="GO" id="GO:0005886">
    <property type="term" value="C:plasma membrane"/>
    <property type="evidence" value="ECO:0007669"/>
    <property type="project" value="TreeGrafter"/>
</dbReference>
<dbReference type="Pfam" id="PF02518">
    <property type="entry name" value="HATPase_c"/>
    <property type="match status" value="1"/>
</dbReference>
<dbReference type="EMBL" id="QTSU01000002">
    <property type="protein sequence ID" value="RDZ26920.1"/>
    <property type="molecule type" value="Genomic_DNA"/>
</dbReference>
<evidence type="ECO:0000313" key="14">
    <source>
        <dbReference type="EMBL" id="RDZ26920.1"/>
    </source>
</evidence>
<evidence type="ECO:0000256" key="6">
    <source>
        <dbReference type="ARBA" id="ARBA00022692"/>
    </source>
</evidence>
<keyword evidence="9" id="KW-0902">Two-component regulatory system</keyword>
<keyword evidence="4" id="KW-0597">Phosphoprotein</keyword>
<proteinExistence type="predicted"/>
<gene>
    <name evidence="14" type="ORF">DX914_11635</name>
</gene>
<dbReference type="InterPro" id="IPR003660">
    <property type="entry name" value="HAMP_dom"/>
</dbReference>
<dbReference type="PRINTS" id="PR00344">
    <property type="entry name" value="BCTRLSENSOR"/>
</dbReference>
<name>A0A371JZ97_9GAMM</name>
<dbReference type="Pfam" id="PF00512">
    <property type="entry name" value="HisKA"/>
    <property type="match status" value="1"/>
</dbReference>
<keyword evidence="5" id="KW-0808">Transferase</keyword>
<dbReference type="PROSITE" id="PS50109">
    <property type="entry name" value="HIS_KIN"/>
    <property type="match status" value="1"/>
</dbReference>
<reference evidence="14 15" key="1">
    <citation type="submission" date="2018-08" db="EMBL/GenBank/DDBJ databases">
        <title>Lysobacter sp. zong2l5, whole genome shotgun sequence.</title>
        <authorList>
            <person name="Zhang X."/>
            <person name="Feng G."/>
            <person name="Zhu H."/>
        </authorList>
    </citation>
    <scope>NUCLEOTIDE SEQUENCE [LARGE SCALE GENOMIC DNA]</scope>
    <source>
        <strain evidence="15">zong2l5</strain>
    </source>
</reference>
<dbReference type="InterPro" id="IPR036097">
    <property type="entry name" value="HisK_dim/P_sf"/>
</dbReference>
<organism evidence="14 15">
    <name type="scientific">Lysobacter silvisoli</name>
    <dbReference type="NCBI Taxonomy" id="2293254"/>
    <lineage>
        <taxon>Bacteria</taxon>
        <taxon>Pseudomonadati</taxon>
        <taxon>Pseudomonadota</taxon>
        <taxon>Gammaproteobacteria</taxon>
        <taxon>Lysobacterales</taxon>
        <taxon>Lysobacteraceae</taxon>
        <taxon>Lysobacter</taxon>
    </lineage>
</organism>
<evidence type="ECO:0000256" key="4">
    <source>
        <dbReference type="ARBA" id="ARBA00022553"/>
    </source>
</evidence>
<dbReference type="PANTHER" id="PTHR45436:SF16">
    <property type="entry name" value="HISTIDINE KINASE"/>
    <property type="match status" value="1"/>
</dbReference>
<dbReference type="SUPFAM" id="SSF55874">
    <property type="entry name" value="ATPase domain of HSP90 chaperone/DNA topoisomerase II/histidine kinase"/>
    <property type="match status" value="1"/>
</dbReference>
<comment type="caution">
    <text evidence="14">The sequence shown here is derived from an EMBL/GenBank/DDBJ whole genome shotgun (WGS) entry which is preliminary data.</text>
</comment>
<dbReference type="CDD" id="cd00082">
    <property type="entry name" value="HisKA"/>
    <property type="match status" value="1"/>
</dbReference>
<dbReference type="InterPro" id="IPR036890">
    <property type="entry name" value="HATPase_C_sf"/>
</dbReference>
<evidence type="ECO:0000256" key="5">
    <source>
        <dbReference type="ARBA" id="ARBA00022679"/>
    </source>
</evidence>
<dbReference type="RefSeq" id="WP_115859299.1">
    <property type="nucleotide sequence ID" value="NZ_QTSU01000002.1"/>
</dbReference>
<dbReference type="AlphaFoldDB" id="A0A371JZ97"/>
<dbReference type="InterPro" id="IPR050428">
    <property type="entry name" value="TCS_sensor_his_kinase"/>
</dbReference>
<protein>
    <recommendedName>
        <fullName evidence="3">histidine kinase</fullName>
        <ecNumber evidence="3">2.7.13.3</ecNumber>
    </recommendedName>
</protein>
<evidence type="ECO:0000256" key="7">
    <source>
        <dbReference type="ARBA" id="ARBA00022777"/>
    </source>
</evidence>
<dbReference type="Gene3D" id="3.30.565.10">
    <property type="entry name" value="Histidine kinase-like ATPase, C-terminal domain"/>
    <property type="match status" value="1"/>
</dbReference>
<dbReference type="SUPFAM" id="SSF47384">
    <property type="entry name" value="Homodimeric domain of signal transducing histidine kinase"/>
    <property type="match status" value="1"/>
</dbReference>
<dbReference type="PROSITE" id="PS50885">
    <property type="entry name" value="HAMP"/>
    <property type="match status" value="1"/>
</dbReference>
<dbReference type="OrthoDB" id="9121563at2"/>
<dbReference type="EC" id="2.7.13.3" evidence="3"/>
<comment type="subcellular location">
    <subcellularLocation>
        <location evidence="2">Membrane</location>
    </subcellularLocation>
</comment>
<feature type="transmembrane region" description="Helical" evidence="11">
    <location>
        <begin position="12"/>
        <end position="35"/>
    </location>
</feature>
<dbReference type="GO" id="GO:0000155">
    <property type="term" value="F:phosphorelay sensor kinase activity"/>
    <property type="evidence" value="ECO:0007669"/>
    <property type="project" value="InterPro"/>
</dbReference>
<dbReference type="Gene3D" id="1.10.287.130">
    <property type="match status" value="1"/>
</dbReference>
<evidence type="ECO:0000256" key="11">
    <source>
        <dbReference type="SAM" id="Phobius"/>
    </source>
</evidence>
<comment type="catalytic activity">
    <reaction evidence="1">
        <text>ATP + protein L-histidine = ADP + protein N-phospho-L-histidine.</text>
        <dbReference type="EC" id="2.7.13.3"/>
    </reaction>
</comment>
<keyword evidence="8 11" id="KW-1133">Transmembrane helix</keyword>
<feature type="transmembrane region" description="Helical" evidence="11">
    <location>
        <begin position="129"/>
        <end position="148"/>
    </location>
</feature>
<dbReference type="InterPro" id="IPR003661">
    <property type="entry name" value="HisK_dim/P_dom"/>
</dbReference>
<accession>A0A371JZ97</accession>